<accession>A0AAP2URH7</accession>
<dbReference type="Proteomes" id="UP001203972">
    <property type="component" value="Unassembled WGS sequence"/>
</dbReference>
<protein>
    <submittedName>
        <fullName evidence="1">Uncharacterized protein</fullName>
    </submittedName>
</protein>
<evidence type="ECO:0000313" key="1">
    <source>
        <dbReference type="EMBL" id="MCR0234487.1"/>
    </source>
</evidence>
<comment type="caution">
    <text evidence="1">The sequence shown here is derived from an EMBL/GenBank/DDBJ whole genome shotgun (WGS) entry which is preliminary data.</text>
</comment>
<reference evidence="1" key="1">
    <citation type="journal article" date="2022" name="Clin. Infect. Dis.">
        <title>Association between Clostridium innocuum and antibiotic-associated diarrhea in adults and children: A cross-sectional study and comparative genomics analysis.</title>
        <authorList>
            <person name="Cherny K.E."/>
            <person name="Muscat E.B."/>
            <person name="Balaji A."/>
            <person name="Mukherjee J."/>
            <person name="Ozer E.A."/>
            <person name="Angarone M.P."/>
            <person name="Hauser A.R."/>
            <person name="Sichel J.S."/>
            <person name="Amponsah E."/>
            <person name="Kociolek L.K."/>
        </authorList>
    </citation>
    <scope>NUCLEOTIDE SEQUENCE</scope>
    <source>
        <strain evidence="1">NU1-AC-029v</strain>
    </source>
</reference>
<proteinExistence type="predicted"/>
<dbReference type="RefSeq" id="WP_008818667.1">
    <property type="nucleotide sequence ID" value="NZ_AP025565.1"/>
</dbReference>
<name>A0AAP2URH7_CLOIN</name>
<dbReference type="EMBL" id="JAKTMA010000034">
    <property type="protein sequence ID" value="MCR0234487.1"/>
    <property type="molecule type" value="Genomic_DNA"/>
</dbReference>
<dbReference type="AlphaFoldDB" id="A0AAP2URH7"/>
<gene>
    <name evidence="1" type="ORF">MKC95_17095</name>
</gene>
<evidence type="ECO:0000313" key="2">
    <source>
        <dbReference type="Proteomes" id="UP001203972"/>
    </source>
</evidence>
<sequence>MRKTFFYLTKIILCTGLFLFVIHCLFMRQTQGLCSAITVFMEPQDRQERCLLQIEVRGSGTLFDGKAHHRNSSERYALFKGKRRTFHLYADQKNYAIQIRLNNKDITDSVHNGNISIRSSSKVQQLVLYVS</sequence>
<organism evidence="1 2">
    <name type="scientific">Clostridium innocuum</name>
    <dbReference type="NCBI Taxonomy" id="1522"/>
    <lineage>
        <taxon>Bacteria</taxon>
        <taxon>Bacillati</taxon>
        <taxon>Bacillota</taxon>
        <taxon>Clostridia</taxon>
        <taxon>Eubacteriales</taxon>
        <taxon>Clostridiaceae</taxon>
        <taxon>Clostridium</taxon>
    </lineage>
</organism>